<dbReference type="CDD" id="cd01949">
    <property type="entry name" value="GGDEF"/>
    <property type="match status" value="2"/>
</dbReference>
<dbReference type="PANTHER" id="PTHR44757">
    <property type="entry name" value="DIGUANYLATE CYCLASE DGCP"/>
    <property type="match status" value="1"/>
</dbReference>
<feature type="domain" description="GGDEF" evidence="5">
    <location>
        <begin position="642"/>
        <end position="780"/>
    </location>
</feature>
<dbReference type="CDD" id="cd00130">
    <property type="entry name" value="PAS"/>
    <property type="match status" value="2"/>
</dbReference>
<dbReference type="GO" id="GO:0071732">
    <property type="term" value="P:cellular response to nitric oxide"/>
    <property type="evidence" value="ECO:0007669"/>
    <property type="project" value="UniProtKB-ARBA"/>
</dbReference>
<keyword evidence="7" id="KW-1185">Reference proteome</keyword>
<dbReference type="FunFam" id="3.30.70.270:FF:000001">
    <property type="entry name" value="Diguanylate cyclase domain protein"/>
    <property type="match status" value="1"/>
</dbReference>
<evidence type="ECO:0000313" key="7">
    <source>
        <dbReference type="Proteomes" id="UP000252884"/>
    </source>
</evidence>
<dbReference type="PROSITE" id="PS50887">
    <property type="entry name" value="GGDEF"/>
    <property type="match status" value="2"/>
</dbReference>
<dbReference type="InterPro" id="IPR029016">
    <property type="entry name" value="GAF-like_dom_sf"/>
</dbReference>
<sequence>MSQAVASAAVTQTKEPAATVGDLFRALFHDSPRPLIIYNAHTLRILAANGAAVALYGYEQAEFRELEIPQLWSEGTSGQAERAKEDATAFVRSLPLQQPTQFFRRLHARKNRQPLDVEISSTPIGYEGVSARVLHVLDLTKKMEVQRLAAQASRAQRMLSACNEALIRAINEEELLKRVCEVAVEVGGYVLAWIGFAQHDEDKTVLPAAVAGVNGHLVLEAELSWAAQGDSGKNSAGRAIRAGKPDVTFDVREDASFPIWQASVDAIGYRGIVSLPLRHRGTVLGAMCFYSAAVAHVGPSELSLLESLADDVAFGIENLRVQDEQRRLHQAVLSVGSAVSHRTGDDFFEHLVQGLVEATGAQAGQLARFLPGSLSRCQSRCATSGNGQLHLPDFDVAPALASQMQTTEVLFAGELGVMSYPDARLAQQVGAEAFAMHRLDDVQGEPIGFIAVLYRAAQPQSKFVEAMLRIFAARASAELQRLQSDARIRSQASLLDKAQDAIYVRDLDHRILTWNQGCERIFGWGAEEMIGRDATEFGSGSLAEKLARHSVLLKDGAWSGEAIHPRKDGSLVQVETRWTLVRDDAGRPESVLSISTDITRRKQAEEAVHRLAFYDTLTGLPNRQSFNATLRASRIGSSKADGAGALLFINIDRFKLVNETLGHSKGDLLLKLASNRLQTAVMPTGYVAHIGADEFVVLLAPTQGSLEDAQARAGQVSRNIAQAFKSPFRLEEFVHMASVCVGIAPFFGNAFSDEELLQHADLAMIQAKSVGRGVVRFYDPRLHTAASERAALEKDLRHAVARGEFVLHFQPQLRRDGRFTGAEALLRWKHPERGMVSPARFIPIAEDTGLILSIGAWVLEEACQQLAKWQDAPAADLLASVTLSVNVSASQFRQDDFVEQVDACLRRHCVRPSRLKIELTESLLVYDMESIIQKMRQLRSLGIGLSLDDFGTGYSSLSYLTRMPLDQLKIDQAFVRDVITDSNDAAIVRSIISLGHDLGLTVMAEGVEDENQRAFLVANFCDSFQGYLFARPMPLDELELFAQRHVAVSSELPSNLLPVLAGAAPNHDEVLAAVAQAVPAMIAVNGPDERYLFVNRAFENWFGVDCSEIVGRTSLQVLGRTEYERSLPWIERALGGETVSFEKSFPGRIPAVHVAVSFIPLRTADGSANGYVTVAQDVTRHREEANRLLQLSERDPLTGLLNRRGFERYLEMEAAGGRGQRVGLLYVDLDHFKMVNDAHGHPVGDEVLREFAQRLRRVVRPDDGVARVGGDEFAVILSAVPSEALCHAAAEEVLSVIGQPFTVGQVSLTITASIGIAFGAAPGEGYEQLVKRADAMLYQAKAGGRGRWV</sequence>
<dbReference type="Pfam" id="PF13426">
    <property type="entry name" value="PAS_9"/>
    <property type="match status" value="1"/>
</dbReference>
<feature type="domain" description="PAS" evidence="2">
    <location>
        <begin position="1067"/>
        <end position="1137"/>
    </location>
</feature>
<feature type="domain" description="GGDEF" evidence="5">
    <location>
        <begin position="1220"/>
        <end position="1349"/>
    </location>
</feature>
<dbReference type="SUPFAM" id="SSF55781">
    <property type="entry name" value="GAF domain-like"/>
    <property type="match status" value="2"/>
</dbReference>
<evidence type="ECO:0000259" key="3">
    <source>
        <dbReference type="PROSITE" id="PS50113"/>
    </source>
</evidence>
<dbReference type="InterPro" id="IPR000014">
    <property type="entry name" value="PAS"/>
</dbReference>
<protein>
    <submittedName>
        <fullName evidence="6">PAS domain S-box-containing protein/diguanylate cyclase (GGDEF)-like protein</fullName>
    </submittedName>
</protein>
<dbReference type="Gene3D" id="3.30.70.270">
    <property type="match status" value="2"/>
</dbReference>
<dbReference type="PROSITE" id="PS50113">
    <property type="entry name" value="PAC"/>
    <property type="match status" value="1"/>
</dbReference>
<gene>
    <name evidence="6" type="ORF">DES41_105288</name>
</gene>
<dbReference type="InterPro" id="IPR003018">
    <property type="entry name" value="GAF"/>
</dbReference>
<dbReference type="OrthoDB" id="3687827at2"/>
<dbReference type="SUPFAM" id="SSF55073">
    <property type="entry name" value="Nucleotide cyclase"/>
    <property type="match status" value="2"/>
</dbReference>
<evidence type="ECO:0000313" key="6">
    <source>
        <dbReference type="EMBL" id="RCW70346.1"/>
    </source>
</evidence>
<dbReference type="InterPro" id="IPR029787">
    <property type="entry name" value="Nucleotide_cyclase"/>
</dbReference>
<dbReference type="PROSITE" id="PS50883">
    <property type="entry name" value="EAL"/>
    <property type="match status" value="1"/>
</dbReference>
<accession>A0A368XT56</accession>
<dbReference type="RefSeq" id="WP_114469291.1">
    <property type="nucleotide sequence ID" value="NZ_QPJK01000005.1"/>
</dbReference>
<dbReference type="Gene3D" id="3.30.450.40">
    <property type="match status" value="1"/>
</dbReference>
<dbReference type="InterPro" id="IPR000160">
    <property type="entry name" value="GGDEF_dom"/>
</dbReference>
<dbReference type="Pfam" id="PF13188">
    <property type="entry name" value="PAS_8"/>
    <property type="match status" value="1"/>
</dbReference>
<dbReference type="InterPro" id="IPR043128">
    <property type="entry name" value="Rev_trsase/Diguanyl_cyclase"/>
</dbReference>
<dbReference type="InterPro" id="IPR000700">
    <property type="entry name" value="PAS-assoc_C"/>
</dbReference>
<dbReference type="Pfam" id="PF13185">
    <property type="entry name" value="GAF_2"/>
    <property type="match status" value="1"/>
</dbReference>
<dbReference type="InterPro" id="IPR013656">
    <property type="entry name" value="PAS_4"/>
</dbReference>
<dbReference type="Pfam" id="PF08448">
    <property type="entry name" value="PAS_4"/>
    <property type="match status" value="1"/>
</dbReference>
<dbReference type="NCBIfam" id="TIGR00229">
    <property type="entry name" value="sensory_box"/>
    <property type="match status" value="3"/>
</dbReference>
<evidence type="ECO:0000256" key="1">
    <source>
        <dbReference type="ARBA" id="ARBA00051114"/>
    </source>
</evidence>
<dbReference type="InterPro" id="IPR052155">
    <property type="entry name" value="Biofilm_reg_signaling"/>
</dbReference>
<dbReference type="NCBIfam" id="TIGR00254">
    <property type="entry name" value="GGDEF"/>
    <property type="match status" value="2"/>
</dbReference>
<dbReference type="InterPro" id="IPR035965">
    <property type="entry name" value="PAS-like_dom_sf"/>
</dbReference>
<name>A0A368XT56_9BURK</name>
<dbReference type="SUPFAM" id="SSF55785">
    <property type="entry name" value="PYP-like sensor domain (PAS domain)"/>
    <property type="match status" value="3"/>
</dbReference>
<feature type="domain" description="EAL" evidence="4">
    <location>
        <begin position="789"/>
        <end position="1046"/>
    </location>
</feature>
<dbReference type="Pfam" id="PF00990">
    <property type="entry name" value="GGDEF"/>
    <property type="match status" value="2"/>
</dbReference>
<evidence type="ECO:0000259" key="4">
    <source>
        <dbReference type="PROSITE" id="PS50883"/>
    </source>
</evidence>
<dbReference type="CDD" id="cd01948">
    <property type="entry name" value="EAL"/>
    <property type="match status" value="1"/>
</dbReference>
<dbReference type="InterPro" id="IPR001610">
    <property type="entry name" value="PAC"/>
</dbReference>
<organism evidence="6 7">
    <name type="scientific">Pseudorhodoferax soli</name>
    <dbReference type="NCBI Taxonomy" id="545864"/>
    <lineage>
        <taxon>Bacteria</taxon>
        <taxon>Pseudomonadati</taxon>
        <taxon>Pseudomonadota</taxon>
        <taxon>Betaproteobacteria</taxon>
        <taxon>Burkholderiales</taxon>
        <taxon>Comamonadaceae</taxon>
    </lineage>
</organism>
<dbReference type="InterPro" id="IPR001633">
    <property type="entry name" value="EAL_dom"/>
</dbReference>
<evidence type="ECO:0000259" key="5">
    <source>
        <dbReference type="PROSITE" id="PS50887"/>
    </source>
</evidence>
<dbReference type="SMART" id="SM00091">
    <property type="entry name" value="PAS"/>
    <property type="match status" value="3"/>
</dbReference>
<dbReference type="PROSITE" id="PS50112">
    <property type="entry name" value="PAS"/>
    <property type="match status" value="2"/>
</dbReference>
<dbReference type="Gene3D" id="3.30.450.20">
    <property type="entry name" value="PAS domain"/>
    <property type="match status" value="3"/>
</dbReference>
<feature type="domain" description="PAS" evidence="2">
    <location>
        <begin position="487"/>
        <end position="532"/>
    </location>
</feature>
<dbReference type="SMART" id="SM00086">
    <property type="entry name" value="PAC"/>
    <property type="match status" value="1"/>
</dbReference>
<dbReference type="SMART" id="SM00267">
    <property type="entry name" value="GGDEF"/>
    <property type="match status" value="2"/>
</dbReference>
<dbReference type="EMBL" id="QPJK01000005">
    <property type="protein sequence ID" value="RCW70346.1"/>
    <property type="molecule type" value="Genomic_DNA"/>
</dbReference>
<comment type="caution">
    <text evidence="6">The sequence shown here is derived from an EMBL/GenBank/DDBJ whole genome shotgun (WGS) entry which is preliminary data.</text>
</comment>
<dbReference type="GO" id="GO:0071111">
    <property type="term" value="F:cyclic-guanylate-specific phosphodiesterase activity"/>
    <property type="evidence" value="ECO:0007669"/>
    <property type="project" value="UniProtKB-EC"/>
</dbReference>
<dbReference type="SUPFAM" id="SSF141868">
    <property type="entry name" value="EAL domain-like"/>
    <property type="match status" value="1"/>
</dbReference>
<evidence type="ECO:0000259" key="2">
    <source>
        <dbReference type="PROSITE" id="PS50112"/>
    </source>
</evidence>
<dbReference type="FunFam" id="3.20.20.450:FF:000001">
    <property type="entry name" value="Cyclic di-GMP phosphodiesterase yahA"/>
    <property type="match status" value="1"/>
</dbReference>
<comment type="catalytic activity">
    <reaction evidence="1">
        <text>3',3'-c-di-GMP + H2O = 5'-phosphoguanylyl(3'-&gt;5')guanosine + H(+)</text>
        <dbReference type="Rhea" id="RHEA:24902"/>
        <dbReference type="ChEBI" id="CHEBI:15377"/>
        <dbReference type="ChEBI" id="CHEBI:15378"/>
        <dbReference type="ChEBI" id="CHEBI:58754"/>
        <dbReference type="ChEBI" id="CHEBI:58805"/>
        <dbReference type="EC" id="3.1.4.52"/>
    </reaction>
    <physiologicalReaction direction="left-to-right" evidence="1">
        <dbReference type="Rhea" id="RHEA:24903"/>
    </physiologicalReaction>
</comment>
<reference evidence="6 7" key="1">
    <citation type="submission" date="2018-07" db="EMBL/GenBank/DDBJ databases">
        <title>Genomic Encyclopedia of Type Strains, Phase IV (KMG-IV): sequencing the most valuable type-strain genomes for metagenomic binning, comparative biology and taxonomic classification.</title>
        <authorList>
            <person name="Goeker M."/>
        </authorList>
    </citation>
    <scope>NUCLEOTIDE SEQUENCE [LARGE SCALE GENOMIC DNA]</scope>
    <source>
        <strain evidence="6 7">DSM 21634</strain>
    </source>
</reference>
<dbReference type="PANTHER" id="PTHR44757:SF2">
    <property type="entry name" value="BIOFILM ARCHITECTURE MAINTENANCE PROTEIN MBAA"/>
    <property type="match status" value="1"/>
</dbReference>
<dbReference type="InterPro" id="IPR035919">
    <property type="entry name" value="EAL_sf"/>
</dbReference>
<feature type="domain" description="PAC" evidence="3">
    <location>
        <begin position="558"/>
        <end position="610"/>
    </location>
</feature>
<proteinExistence type="predicted"/>
<dbReference type="SMART" id="SM00052">
    <property type="entry name" value="EAL"/>
    <property type="match status" value="1"/>
</dbReference>
<dbReference type="Gene3D" id="3.20.20.450">
    <property type="entry name" value="EAL domain"/>
    <property type="match status" value="1"/>
</dbReference>
<dbReference type="Proteomes" id="UP000252884">
    <property type="component" value="Unassembled WGS sequence"/>
</dbReference>
<dbReference type="Pfam" id="PF00563">
    <property type="entry name" value="EAL"/>
    <property type="match status" value="1"/>
</dbReference>